<evidence type="ECO:0000259" key="1">
    <source>
        <dbReference type="PROSITE" id="PS50835"/>
    </source>
</evidence>
<feature type="domain" description="Ig-like" evidence="1">
    <location>
        <begin position="60"/>
        <end position="129"/>
    </location>
</feature>
<dbReference type="OrthoDB" id="5843397at2759"/>
<sequence>MAFHTKTPVNMLSTLDITALRNYSDDMITCVTTLLLTKEDGPADKRIISTALLVAVHYAPESYSVKVVRGGNVSPECSAKGHPPTPPEIKWNYTAAVNTKEATRGRQKHGIVTWATSANSGVDVDLRCH</sequence>
<gene>
    <name evidence="2" type="ORF">NHX12_031591</name>
</gene>
<keyword evidence="3" id="KW-1185">Reference proteome</keyword>
<evidence type="ECO:0000313" key="2">
    <source>
        <dbReference type="EMBL" id="KAJ3600611.1"/>
    </source>
</evidence>
<organism evidence="2 3">
    <name type="scientific">Muraenolepis orangiensis</name>
    <name type="common">Patagonian moray cod</name>
    <dbReference type="NCBI Taxonomy" id="630683"/>
    <lineage>
        <taxon>Eukaryota</taxon>
        <taxon>Metazoa</taxon>
        <taxon>Chordata</taxon>
        <taxon>Craniata</taxon>
        <taxon>Vertebrata</taxon>
        <taxon>Euteleostomi</taxon>
        <taxon>Actinopterygii</taxon>
        <taxon>Neopterygii</taxon>
        <taxon>Teleostei</taxon>
        <taxon>Neoteleostei</taxon>
        <taxon>Acanthomorphata</taxon>
        <taxon>Zeiogadaria</taxon>
        <taxon>Gadariae</taxon>
        <taxon>Gadiformes</taxon>
        <taxon>Muraenolepidoidei</taxon>
        <taxon>Muraenolepididae</taxon>
        <taxon>Muraenolepis</taxon>
    </lineage>
</organism>
<comment type="caution">
    <text evidence="2">The sequence shown here is derived from an EMBL/GenBank/DDBJ whole genome shotgun (WGS) entry which is preliminary data.</text>
</comment>
<dbReference type="InterPro" id="IPR007110">
    <property type="entry name" value="Ig-like_dom"/>
</dbReference>
<name>A0A9Q0IKT1_9TELE</name>
<accession>A0A9Q0IKT1</accession>
<dbReference type="EMBL" id="JANIIK010000047">
    <property type="protein sequence ID" value="KAJ3600611.1"/>
    <property type="molecule type" value="Genomic_DNA"/>
</dbReference>
<proteinExistence type="predicted"/>
<evidence type="ECO:0000313" key="3">
    <source>
        <dbReference type="Proteomes" id="UP001148018"/>
    </source>
</evidence>
<dbReference type="Proteomes" id="UP001148018">
    <property type="component" value="Unassembled WGS sequence"/>
</dbReference>
<protein>
    <recommendedName>
        <fullName evidence="1">Ig-like domain-containing protein</fullName>
    </recommendedName>
</protein>
<dbReference type="PROSITE" id="PS50835">
    <property type="entry name" value="IG_LIKE"/>
    <property type="match status" value="1"/>
</dbReference>
<dbReference type="AlphaFoldDB" id="A0A9Q0IKT1"/>
<reference evidence="2" key="1">
    <citation type="submission" date="2022-07" db="EMBL/GenBank/DDBJ databases">
        <title>Chromosome-level genome of Muraenolepis orangiensis.</title>
        <authorList>
            <person name="Kim J."/>
        </authorList>
    </citation>
    <scope>NUCLEOTIDE SEQUENCE</scope>
    <source>
        <strain evidence="2">KU_S4_2022</strain>
        <tissue evidence="2">Muscle</tissue>
    </source>
</reference>